<proteinExistence type="predicted"/>
<dbReference type="InterPro" id="IPR036589">
    <property type="entry name" value="HCY_dom_sf"/>
</dbReference>
<evidence type="ECO:0000259" key="8">
    <source>
        <dbReference type="PROSITE" id="PS50970"/>
    </source>
</evidence>
<dbReference type="SUPFAM" id="SSF82282">
    <property type="entry name" value="Homocysteine S-methyltransferase"/>
    <property type="match status" value="1"/>
</dbReference>
<dbReference type="RefSeq" id="WP_007063982.1">
    <property type="nucleotide sequence ID" value="NZ_ACVI01000159.1"/>
</dbReference>
<keyword evidence="4 6" id="KW-0862">Zinc</keyword>
<evidence type="ECO:0000256" key="3">
    <source>
        <dbReference type="ARBA" id="ARBA00022723"/>
    </source>
</evidence>
<evidence type="ECO:0000256" key="4">
    <source>
        <dbReference type="ARBA" id="ARBA00022833"/>
    </source>
</evidence>
<dbReference type="PANTHER" id="PTHR46015">
    <property type="entry name" value="ZGC:172121"/>
    <property type="match status" value="1"/>
</dbReference>
<dbReference type="Gene3D" id="3.20.20.330">
    <property type="entry name" value="Homocysteine-binding-like domain"/>
    <property type="match status" value="1"/>
</dbReference>
<dbReference type="KEGG" id="cck:Ccar_05495"/>
<dbReference type="InterPro" id="IPR051486">
    <property type="entry name" value="Hcy_S-methyltransferase"/>
</dbReference>
<dbReference type="GO" id="GO:0008270">
    <property type="term" value="F:zinc ion binding"/>
    <property type="evidence" value="ECO:0007669"/>
    <property type="project" value="InterPro"/>
</dbReference>
<dbReference type="GO" id="GO:0009086">
    <property type="term" value="P:methionine biosynthetic process"/>
    <property type="evidence" value="ECO:0007669"/>
    <property type="project" value="InterPro"/>
</dbReference>
<dbReference type="PANTHER" id="PTHR46015:SF1">
    <property type="entry name" value="HOMOCYSTEINE S-METHYLTRANSFERASE-LIKE ISOFORM 1"/>
    <property type="match status" value="1"/>
</dbReference>
<organism evidence="9 10">
    <name type="scientific">Clostridium carboxidivorans P7</name>
    <dbReference type="NCBI Taxonomy" id="536227"/>
    <lineage>
        <taxon>Bacteria</taxon>
        <taxon>Bacillati</taxon>
        <taxon>Bacillota</taxon>
        <taxon>Clostridia</taxon>
        <taxon>Eubacteriales</taxon>
        <taxon>Clostridiaceae</taxon>
        <taxon>Clostridium</taxon>
    </lineage>
</organism>
<evidence type="ECO:0000256" key="2">
    <source>
        <dbReference type="ARBA" id="ARBA00022679"/>
    </source>
</evidence>
<dbReference type="AlphaFoldDB" id="C6Q231"/>
<dbReference type="STRING" id="536227.Ccar_05495"/>
<dbReference type="FunFam" id="3.20.20.330:FF:000002">
    <property type="entry name" value="Homocysteine S-methyltransferase"/>
    <property type="match status" value="1"/>
</dbReference>
<dbReference type="GO" id="GO:0032259">
    <property type="term" value="P:methylation"/>
    <property type="evidence" value="ECO:0007669"/>
    <property type="project" value="UniProtKB-KW"/>
</dbReference>
<sequence>MNPIENILKEFSPIILDGALATELENRGCNINDALWSAKILAENPKMIEKVHYDYFCAGADCAITSSYQASIEGFIKKGFSKDEAVSLIKRSVTIAKKAREDFWKEPSNRVNRAFPLIAGSVGPYGAYLADGSEYRGYSSINEENLINFHRPRMEILVGEKVDILACETLPSLLEAKAIVKLLKEFPETYCWISFSCKNALEISDGTPISECAKFLDSCEQVAAIGVNCTAPQYVQSLIEEIKKNSNKPVVVYPNSGEEYDANSKTWHGNSSCKSYSCNAKGWFDKGASIIGGCCRTTPEDIKAIAKWAR</sequence>
<dbReference type="Pfam" id="PF02574">
    <property type="entry name" value="S-methyl_trans"/>
    <property type="match status" value="1"/>
</dbReference>
<dbReference type="Proteomes" id="UP000004198">
    <property type="component" value="Unassembled WGS sequence"/>
</dbReference>
<comment type="cofactor">
    <cofactor evidence="6">
        <name>Zn(2+)</name>
        <dbReference type="ChEBI" id="CHEBI:29105"/>
    </cofactor>
    <text evidence="6">Binds 1 zinc ion per subunit.</text>
</comment>
<evidence type="ECO:0000256" key="6">
    <source>
        <dbReference type="PIRSR" id="PIRSR037505-2"/>
    </source>
</evidence>
<comment type="caution">
    <text evidence="9">The sequence shown here is derived from an EMBL/GenBank/DDBJ whole genome shotgun (WGS) entry which is preliminary data.</text>
</comment>
<dbReference type="InterPro" id="IPR017226">
    <property type="entry name" value="BHMT-like"/>
</dbReference>
<dbReference type="OrthoDB" id="9803687at2"/>
<evidence type="ECO:0000256" key="5">
    <source>
        <dbReference type="ARBA" id="ARBA00076752"/>
    </source>
</evidence>
<dbReference type="PIRSF" id="PIRSF037505">
    <property type="entry name" value="Betaine_HMT"/>
    <property type="match status" value="1"/>
</dbReference>
<evidence type="ECO:0000256" key="1">
    <source>
        <dbReference type="ARBA" id="ARBA00022603"/>
    </source>
</evidence>
<feature type="binding site" evidence="6 7">
    <location>
        <position position="229"/>
    </location>
    <ligand>
        <name>Zn(2+)</name>
        <dbReference type="ChEBI" id="CHEBI:29105"/>
    </ligand>
</feature>
<feature type="binding site" evidence="7">
    <location>
        <position position="295"/>
    </location>
    <ligand>
        <name>Zn(2+)</name>
        <dbReference type="ChEBI" id="CHEBI:29105"/>
    </ligand>
</feature>
<keyword evidence="3 6" id="KW-0479">Metal-binding</keyword>
<keyword evidence="2 7" id="KW-0808">Transferase</keyword>
<dbReference type="EMBL" id="ACVI01000159">
    <property type="protein sequence ID" value="EET84445.1"/>
    <property type="molecule type" value="Genomic_DNA"/>
</dbReference>
<dbReference type="eggNOG" id="COG2040">
    <property type="taxonomic scope" value="Bacteria"/>
</dbReference>
<reference evidence="9 10" key="1">
    <citation type="submission" date="2009-06" db="EMBL/GenBank/DDBJ databases">
        <title>The draft genome of Clostridium carboxidivorans P7.</title>
        <authorList>
            <consortium name="US DOE Joint Genome Institute (JGI-PGF)"/>
            <person name="Lucas S."/>
            <person name="Copeland A."/>
            <person name="Lapidus A."/>
            <person name="Glavina del Rio T."/>
            <person name="Tice H."/>
            <person name="Bruce D."/>
            <person name="Goodwin L."/>
            <person name="Pitluck S."/>
            <person name="Larimer F."/>
            <person name="Land M.L."/>
            <person name="Hauser L."/>
            <person name="Hemme C.L."/>
        </authorList>
    </citation>
    <scope>NUCLEOTIDE SEQUENCE [LARGE SCALE GENOMIC DNA]</scope>
    <source>
        <strain evidence="9 10">P7</strain>
    </source>
</reference>
<dbReference type="GO" id="GO:0008898">
    <property type="term" value="F:S-adenosylmethionine-homocysteine S-methyltransferase activity"/>
    <property type="evidence" value="ECO:0007669"/>
    <property type="project" value="TreeGrafter"/>
</dbReference>
<dbReference type="GO" id="GO:0033528">
    <property type="term" value="P:S-methylmethionine cycle"/>
    <property type="evidence" value="ECO:0007669"/>
    <property type="project" value="TreeGrafter"/>
</dbReference>
<dbReference type="NCBIfam" id="NF007020">
    <property type="entry name" value="PRK09485.1"/>
    <property type="match status" value="1"/>
</dbReference>
<feature type="binding site" evidence="7">
    <location>
        <position position="294"/>
    </location>
    <ligand>
        <name>Zn(2+)</name>
        <dbReference type="ChEBI" id="CHEBI:29105"/>
    </ligand>
</feature>
<dbReference type="PROSITE" id="PS50970">
    <property type="entry name" value="HCY"/>
    <property type="match status" value="1"/>
</dbReference>
<keyword evidence="1 7" id="KW-0489">Methyltransferase</keyword>
<feature type="domain" description="Hcy-binding" evidence="8">
    <location>
        <begin position="2"/>
        <end position="309"/>
    </location>
</feature>
<keyword evidence="10" id="KW-1185">Reference proteome</keyword>
<dbReference type="InterPro" id="IPR003726">
    <property type="entry name" value="HCY_dom"/>
</dbReference>
<evidence type="ECO:0000313" key="10">
    <source>
        <dbReference type="Proteomes" id="UP000004198"/>
    </source>
</evidence>
<gene>
    <name evidence="9" type="ORF">CcarbDRAFT_5099</name>
</gene>
<evidence type="ECO:0000256" key="7">
    <source>
        <dbReference type="PROSITE-ProRule" id="PRU00333"/>
    </source>
</evidence>
<evidence type="ECO:0000313" key="9">
    <source>
        <dbReference type="EMBL" id="EET84445.1"/>
    </source>
</evidence>
<name>C6Q231_9CLOT</name>
<protein>
    <recommendedName>
        <fullName evidence="5">S-methylmethionine:homocysteine methyltransferase</fullName>
    </recommendedName>
</protein>
<dbReference type="PATRIC" id="fig|536227.13.peg.1159"/>
<accession>C6Q231</accession>